<feature type="compositionally biased region" description="Low complexity" evidence="10">
    <location>
        <begin position="299"/>
        <end position="308"/>
    </location>
</feature>
<feature type="compositionally biased region" description="Polar residues" evidence="10">
    <location>
        <begin position="542"/>
        <end position="551"/>
    </location>
</feature>
<evidence type="ECO:0000256" key="6">
    <source>
        <dbReference type="ARBA" id="ARBA00023163"/>
    </source>
</evidence>
<organism evidence="13 14">
    <name type="scientific">Oldenlandia corymbosa var. corymbosa</name>
    <dbReference type="NCBI Taxonomy" id="529605"/>
    <lineage>
        <taxon>Eukaryota</taxon>
        <taxon>Viridiplantae</taxon>
        <taxon>Streptophyta</taxon>
        <taxon>Embryophyta</taxon>
        <taxon>Tracheophyta</taxon>
        <taxon>Spermatophyta</taxon>
        <taxon>Magnoliopsida</taxon>
        <taxon>eudicotyledons</taxon>
        <taxon>Gunneridae</taxon>
        <taxon>Pentapetalae</taxon>
        <taxon>asterids</taxon>
        <taxon>lamiids</taxon>
        <taxon>Gentianales</taxon>
        <taxon>Rubiaceae</taxon>
        <taxon>Rubioideae</taxon>
        <taxon>Spermacoceae</taxon>
        <taxon>Hedyotis-Oldenlandia complex</taxon>
        <taxon>Oldenlandia</taxon>
    </lineage>
</organism>
<sequence length="833" mass="91152">MSCQGSFLFSNHFFLYGGRENSNGLCALKILCFNFFGVRVELSTELERVFALKLLTVWLNFASSWTILSALGLLFNELVYWPLSPGGLLGLKRFGSIVPMTNNDADEGEESPDGIRDRVLDESQSKVLTNGLKADGDVNDGGRRDSISQTIIQVQQQQSQGTAVDWERFLHIRSIKVLLVENDDSTRHIVTALLRNCNYEVIEAADGVQAWRILEDLTNQVDLVLTEVVMPCLSGIGLLCKIMSHRTRKIIPVIMMSSHDSMGLVFKCLSKGAVDFLVKPIRKNELKNLWQHVWRRCHSSSGSGSESGAPTQKSVHTRSSEKSGDSSSNAGENNGSNGLNNIDGSDDGSGTQSSWTKQPIEGAGSPATSPTNQVANHLDNKCAQVSEPNAEASSGKRVQTSAKKERPKEEQSDPLPDTTNNLDSEQNPLDVCARVTGAKPNSHSEVTSSRMGKEEERAKGKLHLSKHKVAEKNSTYPQTNSNEFDHPKEFTCGQEVKENPLDDTREKEIELSLKRLRGTEGSEKTIQDNSNSLKHSEHSAFSRYNTSTSSAKAPKAITGDKNVNSLEDVNRDSSSGHTNGNIVFPSFVGSNFIGVGSLTNTFPGNPIPFSSEAASTVNGFHPFSAFQPVKSDPRNIPPLSTQVKSVDMQASSVLSPTRGVQLELQDHHHHHLRNLEQEQILSNYEKSPMKKLVAEAAHSALLNVVGGPEAGAPENCCMKGSVSGSTYGSNGQSGSSSAVNTGFINGESGTLDGRIENMDANRSGFGNRIDENKLAQREAALLKFRQKRKERCFKKKVRYQNRKRLAEQRPRVRGQFVRQIDHGSSNDAASADE</sequence>
<dbReference type="EMBL" id="OX459120">
    <property type="protein sequence ID" value="CAI9098100.1"/>
    <property type="molecule type" value="Genomic_DNA"/>
</dbReference>
<evidence type="ECO:0000256" key="8">
    <source>
        <dbReference type="PROSITE-ProRule" id="PRU00169"/>
    </source>
</evidence>
<dbReference type="Gene3D" id="3.40.50.2300">
    <property type="match status" value="1"/>
</dbReference>
<feature type="compositionally biased region" description="Polar residues" evidence="10">
    <location>
        <begin position="439"/>
        <end position="450"/>
    </location>
</feature>
<dbReference type="GO" id="GO:0010017">
    <property type="term" value="P:red or far-red light signaling pathway"/>
    <property type="evidence" value="ECO:0007669"/>
    <property type="project" value="UniProtKB-ARBA"/>
</dbReference>
<feature type="region of interest" description="Disordered" evidence="10">
    <location>
        <begin position="386"/>
        <end position="488"/>
    </location>
</feature>
<dbReference type="PANTHER" id="PTHR43874:SF125">
    <property type="entry name" value="TWO-COMPONENT RESPONSE REGULATOR-LIKE APRR7"/>
    <property type="match status" value="1"/>
</dbReference>
<protein>
    <submittedName>
        <fullName evidence="13">OLC1v1034684C2</fullName>
    </submittedName>
</protein>
<feature type="region of interest" description="Disordered" evidence="10">
    <location>
        <begin position="299"/>
        <end position="374"/>
    </location>
</feature>
<dbReference type="Pfam" id="PF00072">
    <property type="entry name" value="Response_reg"/>
    <property type="match status" value="1"/>
</dbReference>
<dbReference type="SMART" id="SM00448">
    <property type="entry name" value="REC"/>
    <property type="match status" value="1"/>
</dbReference>
<proteinExistence type="inferred from homology"/>
<feature type="domain" description="Response regulatory" evidence="11">
    <location>
        <begin position="176"/>
        <end position="294"/>
    </location>
</feature>
<evidence type="ECO:0000256" key="2">
    <source>
        <dbReference type="ARBA" id="ARBA00010330"/>
    </source>
</evidence>
<dbReference type="Proteomes" id="UP001161247">
    <property type="component" value="Chromosome 3"/>
</dbReference>
<feature type="compositionally biased region" description="Basic and acidic residues" evidence="10">
    <location>
        <begin position="402"/>
        <end position="411"/>
    </location>
</feature>
<feature type="compositionally biased region" description="Polar residues" evidence="10">
    <location>
        <begin position="472"/>
        <end position="482"/>
    </location>
</feature>
<dbReference type="InterPro" id="IPR045279">
    <property type="entry name" value="ARR-like"/>
</dbReference>
<evidence type="ECO:0000259" key="12">
    <source>
        <dbReference type="PROSITE" id="PS51017"/>
    </source>
</evidence>
<dbReference type="InterPro" id="IPR001789">
    <property type="entry name" value="Sig_transdc_resp-reg_receiver"/>
</dbReference>
<keyword evidence="4" id="KW-0805">Transcription regulation</keyword>
<dbReference type="GO" id="GO:0005634">
    <property type="term" value="C:nucleus"/>
    <property type="evidence" value="ECO:0007669"/>
    <property type="project" value="UniProtKB-SubCell"/>
</dbReference>
<keyword evidence="14" id="KW-1185">Reference proteome</keyword>
<evidence type="ECO:0000256" key="3">
    <source>
        <dbReference type="ARBA" id="ARBA00023012"/>
    </source>
</evidence>
<dbReference type="GO" id="GO:0000160">
    <property type="term" value="P:phosphorelay signal transduction system"/>
    <property type="evidence" value="ECO:0007669"/>
    <property type="project" value="UniProtKB-KW"/>
</dbReference>
<dbReference type="InterPro" id="IPR010402">
    <property type="entry name" value="CCT_domain"/>
</dbReference>
<dbReference type="Pfam" id="PF06203">
    <property type="entry name" value="CCT"/>
    <property type="match status" value="1"/>
</dbReference>
<dbReference type="PROSITE" id="PS51017">
    <property type="entry name" value="CCT"/>
    <property type="match status" value="1"/>
</dbReference>
<dbReference type="InterPro" id="IPR011006">
    <property type="entry name" value="CheY-like_superfamily"/>
</dbReference>
<evidence type="ECO:0000256" key="4">
    <source>
        <dbReference type="ARBA" id="ARBA00023015"/>
    </source>
</evidence>
<comment type="caution">
    <text evidence="8">Lacks conserved residue(s) required for the propagation of feature annotation.</text>
</comment>
<feature type="domain" description="CCT" evidence="12">
    <location>
        <begin position="777"/>
        <end position="819"/>
    </location>
</feature>
<keyword evidence="7 9" id="KW-0539">Nucleus</keyword>
<dbReference type="FunFam" id="3.40.50.2300:FF:000214">
    <property type="entry name" value="Two-component response regulator-like PRR37"/>
    <property type="match status" value="1"/>
</dbReference>
<comment type="similarity">
    <text evidence="2">Belongs to the ARR-like family.</text>
</comment>
<accession>A0AAV1CSV6</accession>
<evidence type="ECO:0000259" key="11">
    <source>
        <dbReference type="PROSITE" id="PS50110"/>
    </source>
</evidence>
<evidence type="ECO:0000256" key="5">
    <source>
        <dbReference type="ARBA" id="ARBA00023108"/>
    </source>
</evidence>
<feature type="compositionally biased region" description="Low complexity" evidence="10">
    <location>
        <begin position="325"/>
        <end position="354"/>
    </location>
</feature>
<evidence type="ECO:0000313" key="13">
    <source>
        <dbReference type="EMBL" id="CAI9098100.1"/>
    </source>
</evidence>
<dbReference type="PROSITE" id="PS50110">
    <property type="entry name" value="RESPONSE_REGULATORY"/>
    <property type="match status" value="1"/>
</dbReference>
<evidence type="ECO:0000313" key="14">
    <source>
        <dbReference type="Proteomes" id="UP001161247"/>
    </source>
</evidence>
<evidence type="ECO:0000256" key="9">
    <source>
        <dbReference type="PROSITE-ProRule" id="PRU00357"/>
    </source>
</evidence>
<comment type="subcellular location">
    <subcellularLocation>
        <location evidence="1 9">Nucleus</location>
    </subcellularLocation>
</comment>
<dbReference type="GO" id="GO:0007623">
    <property type="term" value="P:circadian rhythm"/>
    <property type="evidence" value="ECO:0007669"/>
    <property type="project" value="UniProtKB-ARBA"/>
</dbReference>
<dbReference type="PANTHER" id="PTHR43874">
    <property type="entry name" value="TWO-COMPONENT RESPONSE REGULATOR"/>
    <property type="match status" value="1"/>
</dbReference>
<feature type="region of interest" description="Disordered" evidence="10">
    <location>
        <begin position="520"/>
        <end position="555"/>
    </location>
</feature>
<gene>
    <name evidence="13" type="ORF">OLC1_LOCUS8408</name>
</gene>
<feature type="compositionally biased region" description="Polar residues" evidence="10">
    <location>
        <begin position="417"/>
        <end position="427"/>
    </location>
</feature>
<evidence type="ECO:0000256" key="10">
    <source>
        <dbReference type="SAM" id="MobiDB-lite"/>
    </source>
</evidence>
<evidence type="ECO:0000256" key="7">
    <source>
        <dbReference type="ARBA" id="ARBA00023242"/>
    </source>
</evidence>
<dbReference type="SUPFAM" id="SSF52172">
    <property type="entry name" value="CheY-like"/>
    <property type="match status" value="1"/>
</dbReference>
<evidence type="ECO:0000256" key="1">
    <source>
        <dbReference type="ARBA" id="ARBA00004123"/>
    </source>
</evidence>
<dbReference type="GO" id="GO:0045892">
    <property type="term" value="P:negative regulation of DNA-templated transcription"/>
    <property type="evidence" value="ECO:0007669"/>
    <property type="project" value="UniProtKB-ARBA"/>
</dbReference>
<dbReference type="GO" id="GO:0009736">
    <property type="term" value="P:cytokinin-activated signaling pathway"/>
    <property type="evidence" value="ECO:0007669"/>
    <property type="project" value="InterPro"/>
</dbReference>
<feature type="compositionally biased region" description="Basic residues" evidence="10">
    <location>
        <begin position="460"/>
        <end position="469"/>
    </location>
</feature>
<keyword evidence="6" id="KW-0804">Transcription</keyword>
<keyword evidence="5" id="KW-0090">Biological rhythms</keyword>
<keyword evidence="3" id="KW-0902">Two-component regulatory system</keyword>
<reference evidence="13" key="1">
    <citation type="submission" date="2023-03" db="EMBL/GenBank/DDBJ databases">
        <authorList>
            <person name="Julca I."/>
        </authorList>
    </citation>
    <scope>NUCLEOTIDE SEQUENCE</scope>
</reference>
<dbReference type="CDD" id="cd17582">
    <property type="entry name" value="psREC_PRR"/>
    <property type="match status" value="1"/>
</dbReference>
<dbReference type="AlphaFoldDB" id="A0AAV1CSV6"/>
<name>A0AAV1CSV6_OLDCO</name>